<evidence type="ECO:0000259" key="5">
    <source>
        <dbReference type="PROSITE" id="PS50305"/>
    </source>
</evidence>
<dbReference type="SUPFAM" id="SSF52467">
    <property type="entry name" value="DHS-like NAD/FAD-binding domain"/>
    <property type="match status" value="1"/>
</dbReference>
<dbReference type="PATRIC" id="fig|1653479.3.peg.4316"/>
<name>A0A143QT50_RHOFA</name>
<evidence type="ECO:0000256" key="3">
    <source>
        <dbReference type="HAMAP-Rule" id="MF_01121"/>
    </source>
</evidence>
<dbReference type="PANTHER" id="PTHR11085:SF4">
    <property type="entry name" value="NAD-DEPENDENT PROTEIN DEACYLASE"/>
    <property type="match status" value="1"/>
</dbReference>
<comment type="subcellular location">
    <subcellularLocation>
        <location evidence="3">Cytoplasm</location>
    </subcellularLocation>
</comment>
<comment type="caution">
    <text evidence="3">Lacks conserved residue(s) required for the propagation of feature annotation.</text>
</comment>
<dbReference type="Gene3D" id="3.40.50.1220">
    <property type="entry name" value="TPP-binding domain"/>
    <property type="match status" value="1"/>
</dbReference>
<dbReference type="Proteomes" id="UP000076038">
    <property type="component" value="Chromosome"/>
</dbReference>
<keyword evidence="3" id="KW-0963">Cytoplasm</keyword>
<comment type="cofactor">
    <cofactor evidence="3">
        <name>Zn(2+)</name>
        <dbReference type="ChEBI" id="CHEBI:29105"/>
    </cofactor>
    <text evidence="3">Binds 1 zinc ion per subunit.</text>
</comment>
<reference evidence="7" key="2">
    <citation type="submission" date="2016-04" db="EMBL/GenBank/DDBJ databases">
        <title>Complete Genome and Plasmid Sequences for Rhodococcus fascians D188 and Draft Sequences for Rhodococcus spp. Isolates PBTS 1 and PBTS 2.</title>
        <authorList>
            <person name="Stamer R."/>
            <person name="Vereecke D."/>
            <person name="Zhang Y."/>
            <person name="Schilkey F."/>
            <person name="Devitt N."/>
            <person name="Randall J."/>
        </authorList>
    </citation>
    <scope>NUCLEOTIDE SEQUENCE [LARGE SCALE GENOMIC DNA]</scope>
    <source>
        <strain evidence="7">PBTS2</strain>
    </source>
</reference>
<dbReference type="EC" id="2.3.1.286" evidence="3"/>
<dbReference type="GO" id="GO:0005737">
    <property type="term" value="C:cytoplasm"/>
    <property type="evidence" value="ECO:0007669"/>
    <property type="project" value="UniProtKB-SubCell"/>
</dbReference>
<dbReference type="PROSITE" id="PS50305">
    <property type="entry name" value="SIRTUIN"/>
    <property type="match status" value="1"/>
</dbReference>
<evidence type="ECO:0000256" key="4">
    <source>
        <dbReference type="PROSITE-ProRule" id="PRU00236"/>
    </source>
</evidence>
<evidence type="ECO:0000256" key="2">
    <source>
        <dbReference type="ARBA" id="ARBA00023027"/>
    </source>
</evidence>
<dbReference type="Pfam" id="PF02146">
    <property type="entry name" value="SIR2"/>
    <property type="match status" value="1"/>
</dbReference>
<feature type="active site" description="Proton acceptor" evidence="3 4">
    <location>
        <position position="127"/>
    </location>
</feature>
<proteinExistence type="inferred from homology"/>
<accession>A0A143QT50</accession>
<reference evidence="6 7" key="1">
    <citation type="journal article" date="2016" name="Genome Announc.">
        <title>Complete Genome and Plasmid Sequences for Rhodococcus fascians D188 and Draft Sequences for Rhodococcus Isolates PBTS 1 and PBTS 2.</title>
        <authorList>
            <person name="Stamler R.A."/>
            <person name="Vereecke D."/>
            <person name="Zhang Y."/>
            <person name="Schilkey F."/>
            <person name="Devitt N."/>
            <person name="Randall J.J."/>
        </authorList>
    </citation>
    <scope>NUCLEOTIDE SEQUENCE [LARGE SCALE GENOMIC DNA]</scope>
    <source>
        <strain evidence="6 7">PBTS2</strain>
    </source>
</reference>
<dbReference type="InterPro" id="IPR026591">
    <property type="entry name" value="Sirtuin_cat_small_dom_sf"/>
</dbReference>
<keyword evidence="6" id="KW-0378">Hydrolase</keyword>
<dbReference type="GO" id="GO:0036055">
    <property type="term" value="F:protein-succinyllysine desuccinylase activity"/>
    <property type="evidence" value="ECO:0007669"/>
    <property type="project" value="UniProtKB-UniRule"/>
</dbReference>
<feature type="binding site" evidence="3">
    <location>
        <begin position="233"/>
        <end position="235"/>
    </location>
    <ligand>
        <name>NAD(+)</name>
        <dbReference type="ChEBI" id="CHEBI:57540"/>
    </ligand>
</feature>
<dbReference type="InterPro" id="IPR003000">
    <property type="entry name" value="Sirtuin"/>
</dbReference>
<evidence type="ECO:0000313" key="6">
    <source>
        <dbReference type="EMBL" id="AMY25537.1"/>
    </source>
</evidence>
<dbReference type="AlphaFoldDB" id="A0A143QT50"/>
<feature type="domain" description="Deacetylase sirtuin-type" evidence="5">
    <location>
        <begin position="2"/>
        <end position="262"/>
    </location>
</feature>
<protein>
    <recommendedName>
        <fullName evidence="3">NAD-dependent protein deacylase</fullName>
        <ecNumber evidence="3">2.3.1.286</ecNumber>
    </recommendedName>
    <alternativeName>
        <fullName evidence="3">Regulatory protein SIR2 homolog</fullName>
    </alternativeName>
</protein>
<feature type="binding site" evidence="3">
    <location>
        <position position="79"/>
    </location>
    <ligand>
        <name>substrate</name>
    </ligand>
</feature>
<dbReference type="NCBIfam" id="NF001753">
    <property type="entry name" value="PRK00481.1-3"/>
    <property type="match status" value="1"/>
</dbReference>
<comment type="catalytic activity">
    <reaction evidence="3">
        <text>N(6)-acetyl-L-lysyl-[protein] + NAD(+) + H2O = 2''-O-acetyl-ADP-D-ribose + nicotinamide + L-lysyl-[protein]</text>
        <dbReference type="Rhea" id="RHEA:43636"/>
        <dbReference type="Rhea" id="RHEA-COMP:9752"/>
        <dbReference type="Rhea" id="RHEA-COMP:10731"/>
        <dbReference type="ChEBI" id="CHEBI:15377"/>
        <dbReference type="ChEBI" id="CHEBI:17154"/>
        <dbReference type="ChEBI" id="CHEBI:29969"/>
        <dbReference type="ChEBI" id="CHEBI:57540"/>
        <dbReference type="ChEBI" id="CHEBI:61930"/>
        <dbReference type="ChEBI" id="CHEBI:83767"/>
        <dbReference type="EC" id="2.3.1.286"/>
    </reaction>
</comment>
<dbReference type="GO" id="GO:0036054">
    <property type="term" value="F:protein-malonyllysine demalonylase activity"/>
    <property type="evidence" value="ECO:0007669"/>
    <property type="project" value="InterPro"/>
</dbReference>
<dbReference type="GO" id="GO:0017136">
    <property type="term" value="F:histone deacetylase activity, NAD-dependent"/>
    <property type="evidence" value="ECO:0007669"/>
    <property type="project" value="TreeGrafter"/>
</dbReference>
<dbReference type="GO" id="GO:0070403">
    <property type="term" value="F:NAD+ binding"/>
    <property type="evidence" value="ECO:0007669"/>
    <property type="project" value="UniProtKB-UniRule"/>
</dbReference>
<keyword evidence="3 4" id="KW-0862">Zinc</keyword>
<feature type="binding site" evidence="3 4">
    <location>
        <position position="170"/>
    </location>
    <ligand>
        <name>Zn(2+)</name>
        <dbReference type="ChEBI" id="CHEBI:29105"/>
    </ligand>
</feature>
<gene>
    <name evidence="6" type="primary">cobB_2</name>
    <name evidence="3" type="synonym">cobB</name>
    <name evidence="6" type="ORF">A3Q41_04261</name>
</gene>
<dbReference type="InterPro" id="IPR026590">
    <property type="entry name" value="Ssirtuin_cat_dom"/>
</dbReference>
<comment type="similarity">
    <text evidence="3">Belongs to the sirtuin family. Class III subfamily.</text>
</comment>
<dbReference type="InterPro" id="IPR029035">
    <property type="entry name" value="DHS-like_NAD/FAD-binding_dom"/>
</dbReference>
<keyword evidence="2 3" id="KW-0520">NAD</keyword>
<dbReference type="KEGG" id="rhs:A3Q41_04261"/>
<feature type="binding site" evidence="3">
    <location>
        <begin position="207"/>
        <end position="209"/>
    </location>
    <ligand>
        <name>NAD(+)</name>
        <dbReference type="ChEBI" id="CHEBI:57540"/>
    </ligand>
</feature>
<dbReference type="OrthoDB" id="9800582at2"/>
<dbReference type="CDD" id="cd01412">
    <property type="entry name" value="SIRT5_Af1_CobB"/>
    <property type="match status" value="1"/>
</dbReference>
<feature type="binding site" evidence="3 4">
    <location>
        <position position="138"/>
    </location>
    <ligand>
        <name>Zn(2+)</name>
        <dbReference type="ChEBI" id="CHEBI:29105"/>
    </ligand>
</feature>
<dbReference type="Gene3D" id="3.30.1600.10">
    <property type="entry name" value="SIR2/SIRT2 'Small Domain"/>
    <property type="match status" value="1"/>
</dbReference>
<evidence type="ECO:0000313" key="7">
    <source>
        <dbReference type="Proteomes" id="UP000076038"/>
    </source>
</evidence>
<feature type="binding site" evidence="3 4">
    <location>
        <position position="135"/>
    </location>
    <ligand>
        <name>Zn(2+)</name>
        <dbReference type="ChEBI" id="CHEBI:29105"/>
    </ligand>
</feature>
<dbReference type="GO" id="GO:0008270">
    <property type="term" value="F:zinc ion binding"/>
    <property type="evidence" value="ECO:0007669"/>
    <property type="project" value="UniProtKB-UniRule"/>
</dbReference>
<keyword evidence="3 4" id="KW-0479">Metal-binding</keyword>
<keyword evidence="7" id="KW-1185">Reference proteome</keyword>
<evidence type="ECO:0000256" key="1">
    <source>
        <dbReference type="ARBA" id="ARBA00022679"/>
    </source>
</evidence>
<dbReference type="PANTHER" id="PTHR11085">
    <property type="entry name" value="NAD-DEPENDENT PROTEIN DEACYLASE SIRTUIN-5, MITOCHONDRIAL-RELATED"/>
    <property type="match status" value="1"/>
</dbReference>
<comment type="catalytic activity">
    <reaction evidence="3">
        <text>N(6)-succinyl-L-lysyl-[protein] + NAD(+) + H2O = 2''-O-succinyl-ADP-D-ribose + nicotinamide + L-lysyl-[protein]</text>
        <dbReference type="Rhea" id="RHEA:47668"/>
        <dbReference type="Rhea" id="RHEA-COMP:9752"/>
        <dbReference type="Rhea" id="RHEA-COMP:11877"/>
        <dbReference type="ChEBI" id="CHEBI:15377"/>
        <dbReference type="ChEBI" id="CHEBI:17154"/>
        <dbReference type="ChEBI" id="CHEBI:29969"/>
        <dbReference type="ChEBI" id="CHEBI:57540"/>
        <dbReference type="ChEBI" id="CHEBI:87830"/>
        <dbReference type="ChEBI" id="CHEBI:87832"/>
    </reaction>
</comment>
<keyword evidence="1" id="KW-0808">Transferase</keyword>
<dbReference type="InterPro" id="IPR050134">
    <property type="entry name" value="NAD-dep_sirtuin_deacylases"/>
</dbReference>
<organism evidence="6 7">
    <name type="scientific">Rhodococcoides fascians</name>
    <name type="common">Rhodococcus fascians</name>
    <dbReference type="NCBI Taxonomy" id="1828"/>
    <lineage>
        <taxon>Bacteria</taxon>
        <taxon>Bacillati</taxon>
        <taxon>Actinomycetota</taxon>
        <taxon>Actinomycetes</taxon>
        <taxon>Mycobacteriales</taxon>
        <taxon>Nocardiaceae</taxon>
        <taxon>Rhodococcoides</taxon>
    </lineage>
</organism>
<dbReference type="RefSeq" id="WP_063216704.1">
    <property type="nucleotide sequence ID" value="NZ_NOWH01000012.1"/>
</dbReference>
<comment type="domain">
    <text evidence="3">2 residues (Tyr-76 and Arg-79) present in a large hydrophobic pocket are probably involved in substrate specificity. They are important for desuccinylation activity, but dispensable for deacetylation activity.</text>
</comment>
<dbReference type="HAMAP" id="MF_01121">
    <property type="entry name" value="Sirtuin_ClassIII"/>
    <property type="match status" value="1"/>
</dbReference>
<feature type="binding site" evidence="3">
    <location>
        <position position="251"/>
    </location>
    <ligand>
        <name>NAD(+)</name>
        <dbReference type="ChEBI" id="CHEBI:57540"/>
    </ligand>
</feature>
<feature type="binding site" evidence="3">
    <location>
        <begin position="109"/>
        <end position="112"/>
    </location>
    <ligand>
        <name>NAD(+)</name>
        <dbReference type="ChEBI" id="CHEBI:57540"/>
    </ligand>
</feature>
<feature type="binding site" evidence="3 4">
    <location>
        <position position="167"/>
    </location>
    <ligand>
        <name>Zn(2+)</name>
        <dbReference type="ChEBI" id="CHEBI:29105"/>
    </ligand>
</feature>
<dbReference type="InterPro" id="IPR027546">
    <property type="entry name" value="Sirtuin_class_III"/>
</dbReference>
<feature type="binding site" evidence="3">
    <location>
        <position position="76"/>
    </location>
    <ligand>
        <name>substrate</name>
    </ligand>
</feature>
<sequence length="262" mass="28213">MTHSHEQTVDAVPQPIVDAARSASRIVVLTGAGMSAESGIATFRDARTGLWQDFDPKDLASPEGWLADSDLVWGWYRWRAALVRRSEPNAGHRAVAQWQQHAQVDIATQNVDDLHERAGSTVLAHVHGSLFEPYCSECGVRAELDDTDILDDGILIDADQRVPPPDCPRCGGLIRPGAVWFGESLPEQAWEAAENAVRAADLVLVVGTSGVVYPFAGLPAVARSAGATVVEINPVETEVSDMADHRWRTTAAVGLPLLVAQL</sequence>
<dbReference type="EMBL" id="CP015220">
    <property type="protein sequence ID" value="AMY25537.1"/>
    <property type="molecule type" value="Genomic_DNA"/>
</dbReference>
<comment type="function">
    <text evidence="3">NAD-dependent lysine deacetylase and desuccinylase that specifically removes acetyl and succinyl groups on target proteins. Modulates the activities of several proteins which are inactive in their acylated form.</text>
</comment>